<dbReference type="PROSITE" id="PS50088">
    <property type="entry name" value="ANK_REPEAT"/>
    <property type="match status" value="2"/>
</dbReference>
<dbReference type="Pfam" id="PF12796">
    <property type="entry name" value="Ank_2"/>
    <property type="match status" value="1"/>
</dbReference>
<accession>A0A8J4TR71</accession>
<feature type="non-terminal residue" evidence="2">
    <location>
        <position position="118"/>
    </location>
</feature>
<dbReference type="InterPro" id="IPR002110">
    <property type="entry name" value="Ankyrin_rpt"/>
</dbReference>
<keyword evidence="3" id="KW-1185">Reference proteome</keyword>
<dbReference type="Gene3D" id="1.25.40.20">
    <property type="entry name" value="Ankyrin repeat-containing domain"/>
    <property type="match status" value="1"/>
</dbReference>
<dbReference type="InterPro" id="IPR052801">
    <property type="entry name" value="Ankyrin-EF-hand"/>
</dbReference>
<proteinExistence type="predicted"/>
<protein>
    <submittedName>
        <fullName evidence="2">Ankyrin repeat and EF-hand domain-containing protein 1-like isoform X3</fullName>
    </submittedName>
</protein>
<dbReference type="InterPro" id="IPR036770">
    <property type="entry name" value="Ankyrin_rpt-contain_sf"/>
</dbReference>
<comment type="caution">
    <text evidence="2">The sequence shown here is derived from an EMBL/GenBank/DDBJ whole genome shotgun (WGS) entry which is preliminary data.</text>
</comment>
<dbReference type="PANTHER" id="PTHR24127">
    <property type="entry name" value="ANKYRIN REPEAT AND EF-HAND DOMAIN-CONTAINING PROTEIN 1"/>
    <property type="match status" value="1"/>
</dbReference>
<organism evidence="2 3">
    <name type="scientific">Clarias magur</name>
    <name type="common">Asian catfish</name>
    <name type="synonym">Macropteronotus magur</name>
    <dbReference type="NCBI Taxonomy" id="1594786"/>
    <lineage>
        <taxon>Eukaryota</taxon>
        <taxon>Metazoa</taxon>
        <taxon>Chordata</taxon>
        <taxon>Craniata</taxon>
        <taxon>Vertebrata</taxon>
        <taxon>Euteleostomi</taxon>
        <taxon>Actinopterygii</taxon>
        <taxon>Neopterygii</taxon>
        <taxon>Teleostei</taxon>
        <taxon>Ostariophysi</taxon>
        <taxon>Siluriformes</taxon>
        <taxon>Clariidae</taxon>
        <taxon>Clarias</taxon>
    </lineage>
</organism>
<evidence type="ECO:0000313" key="3">
    <source>
        <dbReference type="Proteomes" id="UP000727407"/>
    </source>
</evidence>
<feature type="repeat" description="ANK" evidence="1">
    <location>
        <begin position="50"/>
        <end position="82"/>
    </location>
</feature>
<reference evidence="2" key="1">
    <citation type="submission" date="2020-07" db="EMBL/GenBank/DDBJ databases">
        <title>Clarias magur genome sequencing, assembly and annotation.</title>
        <authorList>
            <person name="Kushwaha B."/>
            <person name="Kumar R."/>
            <person name="Das P."/>
            <person name="Joshi C.G."/>
            <person name="Kumar D."/>
            <person name="Nagpure N.S."/>
            <person name="Pandey M."/>
            <person name="Agarwal S."/>
            <person name="Srivastava S."/>
            <person name="Singh M."/>
            <person name="Sahoo L."/>
            <person name="Jayasankar P."/>
            <person name="Meher P.K."/>
            <person name="Koringa P.G."/>
            <person name="Iquebal M.A."/>
            <person name="Das S.P."/>
            <person name="Bit A."/>
            <person name="Patnaik S."/>
            <person name="Patel N."/>
            <person name="Shah T.M."/>
            <person name="Hinsu A."/>
            <person name="Jena J.K."/>
        </authorList>
    </citation>
    <scope>NUCLEOTIDE SEQUENCE</scope>
    <source>
        <strain evidence="2">CIFAMagur01</strain>
        <tissue evidence="2">Testis</tissue>
    </source>
</reference>
<dbReference type="OrthoDB" id="539213at2759"/>
<dbReference type="SMART" id="SM00248">
    <property type="entry name" value="ANK"/>
    <property type="match status" value="2"/>
</dbReference>
<evidence type="ECO:0000256" key="1">
    <source>
        <dbReference type="PROSITE-ProRule" id="PRU00023"/>
    </source>
</evidence>
<name>A0A8J4TR71_CLAMG</name>
<keyword evidence="1" id="KW-0040">ANK repeat</keyword>
<dbReference type="Proteomes" id="UP000727407">
    <property type="component" value="Unassembled WGS sequence"/>
</dbReference>
<gene>
    <name evidence="2" type="ORF">DAT39_015116</name>
</gene>
<dbReference type="AlphaFoldDB" id="A0A8J4TR71"/>
<dbReference type="PROSITE" id="PS50297">
    <property type="entry name" value="ANK_REP_REGION"/>
    <property type="match status" value="2"/>
</dbReference>
<dbReference type="SUPFAM" id="SSF48403">
    <property type="entry name" value="Ankyrin repeat"/>
    <property type="match status" value="1"/>
</dbReference>
<dbReference type="PANTHER" id="PTHR24127:SF1">
    <property type="entry name" value="ANKYRIN REPEAT AND EF-HAND DOMAIN-CONTAINING PROTEIN 1"/>
    <property type="match status" value="1"/>
</dbReference>
<feature type="repeat" description="ANK" evidence="1">
    <location>
        <begin position="83"/>
        <end position="115"/>
    </location>
</feature>
<sequence length="118" mass="13122">MSLSLVDKCHLQELQMYRLLQCVRAQDMVQVKKLVHMGVRDLVNLTEPHEGKGVLHVATMANDTDMIEFLTLHGAHPDVQDKQGRTPVMLAAELGHDGVVSLLAEKHADMKLTDTEGK</sequence>
<dbReference type="EMBL" id="QNUK01000337">
    <property type="protein sequence ID" value="KAF5895168.1"/>
    <property type="molecule type" value="Genomic_DNA"/>
</dbReference>
<evidence type="ECO:0000313" key="2">
    <source>
        <dbReference type="EMBL" id="KAF5895168.1"/>
    </source>
</evidence>